<evidence type="ECO:0000313" key="2">
    <source>
        <dbReference type="Proteomes" id="UP000292082"/>
    </source>
</evidence>
<reference evidence="1 2" key="1">
    <citation type="submission" date="2019-01" db="EMBL/GenBank/DDBJ databases">
        <title>Draft genome sequences of three monokaryotic isolates of the white-rot basidiomycete fungus Dichomitus squalens.</title>
        <authorList>
            <consortium name="DOE Joint Genome Institute"/>
            <person name="Lopez S.C."/>
            <person name="Andreopoulos B."/>
            <person name="Pangilinan J."/>
            <person name="Lipzen A."/>
            <person name="Riley R."/>
            <person name="Ahrendt S."/>
            <person name="Ng V."/>
            <person name="Barry K."/>
            <person name="Daum C."/>
            <person name="Grigoriev I.V."/>
            <person name="Hilden K.S."/>
            <person name="Makela M.R."/>
            <person name="de Vries R.P."/>
        </authorList>
    </citation>
    <scope>NUCLEOTIDE SEQUENCE [LARGE SCALE GENOMIC DNA]</scope>
    <source>
        <strain evidence="1 2">CBS 464.89</strain>
    </source>
</reference>
<organism evidence="1 2">
    <name type="scientific">Dichomitus squalens</name>
    <dbReference type="NCBI Taxonomy" id="114155"/>
    <lineage>
        <taxon>Eukaryota</taxon>
        <taxon>Fungi</taxon>
        <taxon>Dikarya</taxon>
        <taxon>Basidiomycota</taxon>
        <taxon>Agaricomycotina</taxon>
        <taxon>Agaricomycetes</taxon>
        <taxon>Polyporales</taxon>
        <taxon>Polyporaceae</taxon>
        <taxon>Dichomitus</taxon>
    </lineage>
</organism>
<feature type="non-terminal residue" evidence="1">
    <location>
        <position position="1"/>
    </location>
</feature>
<sequence length="53" mass="6127">IPFSQERCPSPVGSWKSVNAQKLVTSSWRNFNTIPCPARRNPEPGYARMKWLH</sequence>
<dbReference type="AlphaFoldDB" id="A0A4Q9PRS9"/>
<accession>A0A4Q9PRS9</accession>
<name>A0A4Q9PRS9_9APHY</name>
<gene>
    <name evidence="1" type="ORF">BD310DRAFT_930206</name>
</gene>
<dbReference type="EMBL" id="ML145142">
    <property type="protein sequence ID" value="TBU57035.1"/>
    <property type="molecule type" value="Genomic_DNA"/>
</dbReference>
<proteinExistence type="predicted"/>
<protein>
    <submittedName>
        <fullName evidence="1">Uncharacterized protein</fullName>
    </submittedName>
</protein>
<evidence type="ECO:0000313" key="1">
    <source>
        <dbReference type="EMBL" id="TBU57035.1"/>
    </source>
</evidence>
<keyword evidence="2" id="KW-1185">Reference proteome</keyword>
<dbReference type="Proteomes" id="UP000292082">
    <property type="component" value="Unassembled WGS sequence"/>
</dbReference>